<dbReference type="SUPFAM" id="SSF116842">
    <property type="entry name" value="XseB-like"/>
    <property type="match status" value="1"/>
</dbReference>
<dbReference type="PANTHER" id="PTHR34137">
    <property type="entry name" value="EXODEOXYRIBONUCLEASE 7 SMALL SUBUNIT"/>
    <property type="match status" value="1"/>
</dbReference>
<dbReference type="GO" id="GO:0006308">
    <property type="term" value="P:DNA catabolic process"/>
    <property type="evidence" value="ECO:0007669"/>
    <property type="project" value="UniProtKB-UniRule"/>
</dbReference>
<sequence length="81" mass="9156">MAQKKMQFEEQLKRLQTIVEELERGELPLEKSVELYKEGLTLSKTCRGQLEKARNEITVFSEGAVQPFDGTEENVDDPAGA</sequence>
<organism evidence="7 8">
    <name type="scientific">Desulfovibrio subterraneus</name>
    <dbReference type="NCBI Taxonomy" id="2718620"/>
    <lineage>
        <taxon>Bacteria</taxon>
        <taxon>Pseudomonadati</taxon>
        <taxon>Thermodesulfobacteriota</taxon>
        <taxon>Desulfovibrionia</taxon>
        <taxon>Desulfovibrionales</taxon>
        <taxon>Desulfovibrionaceae</taxon>
        <taxon>Desulfovibrio</taxon>
    </lineage>
</organism>
<dbReference type="PANTHER" id="PTHR34137:SF1">
    <property type="entry name" value="EXODEOXYRIBONUCLEASE 7 SMALL SUBUNIT"/>
    <property type="match status" value="1"/>
</dbReference>
<comment type="similarity">
    <text evidence="1 6">Belongs to the XseB family.</text>
</comment>
<keyword evidence="8" id="KW-1185">Reference proteome</keyword>
<dbReference type="Pfam" id="PF02609">
    <property type="entry name" value="Exonuc_VII_S"/>
    <property type="match status" value="1"/>
</dbReference>
<dbReference type="EC" id="3.1.11.6" evidence="6"/>
<comment type="subcellular location">
    <subcellularLocation>
        <location evidence="6">Cytoplasm</location>
    </subcellularLocation>
</comment>
<evidence type="ECO:0000256" key="6">
    <source>
        <dbReference type="HAMAP-Rule" id="MF_00337"/>
    </source>
</evidence>
<dbReference type="GO" id="GO:0008855">
    <property type="term" value="F:exodeoxyribonuclease VII activity"/>
    <property type="evidence" value="ECO:0007669"/>
    <property type="project" value="UniProtKB-UniRule"/>
</dbReference>
<dbReference type="GO" id="GO:0005829">
    <property type="term" value="C:cytosol"/>
    <property type="evidence" value="ECO:0007669"/>
    <property type="project" value="TreeGrafter"/>
</dbReference>
<dbReference type="Proteomes" id="UP000503840">
    <property type="component" value="Unassembled WGS sequence"/>
</dbReference>
<dbReference type="HAMAP" id="MF_00337">
    <property type="entry name" value="Exonuc_7_S"/>
    <property type="match status" value="1"/>
</dbReference>
<dbReference type="NCBIfam" id="TIGR01280">
    <property type="entry name" value="xseB"/>
    <property type="match status" value="1"/>
</dbReference>
<dbReference type="AlphaFoldDB" id="A0A7J0BL15"/>
<comment type="function">
    <text evidence="6">Bidirectionally degrades single-stranded DNA into large acid-insoluble oligonucleotides, which are then degraded further into small acid-soluble oligonucleotides.</text>
</comment>
<dbReference type="PIRSF" id="PIRSF006488">
    <property type="entry name" value="Exonuc_VII_S"/>
    <property type="match status" value="1"/>
</dbReference>
<comment type="subunit">
    <text evidence="6">Heterooligomer composed of large and small subunits.</text>
</comment>
<dbReference type="EMBL" id="BLVO01000013">
    <property type="protein sequence ID" value="GFM34376.1"/>
    <property type="molecule type" value="Genomic_DNA"/>
</dbReference>
<keyword evidence="4 6" id="KW-0378">Hydrolase</keyword>
<protein>
    <recommendedName>
        <fullName evidence="6">Exodeoxyribonuclease 7 small subunit</fullName>
        <ecNumber evidence="6">3.1.11.6</ecNumber>
    </recommendedName>
    <alternativeName>
        <fullName evidence="6">Exodeoxyribonuclease VII small subunit</fullName>
        <shortName evidence="6">Exonuclease VII small subunit</shortName>
    </alternativeName>
</protein>
<gene>
    <name evidence="6 7" type="primary">xseB</name>
    <name evidence="7" type="ORF">DSM101010T_27410</name>
</gene>
<dbReference type="InterPro" id="IPR037004">
    <property type="entry name" value="Exonuc_VII_ssu_sf"/>
</dbReference>
<dbReference type="InterPro" id="IPR003761">
    <property type="entry name" value="Exonuc_VII_S"/>
</dbReference>
<evidence type="ECO:0000256" key="4">
    <source>
        <dbReference type="ARBA" id="ARBA00022801"/>
    </source>
</evidence>
<evidence type="ECO:0000313" key="7">
    <source>
        <dbReference type="EMBL" id="GFM34376.1"/>
    </source>
</evidence>
<evidence type="ECO:0000313" key="8">
    <source>
        <dbReference type="Proteomes" id="UP000503840"/>
    </source>
</evidence>
<dbReference type="RefSeq" id="WP_174405974.1">
    <property type="nucleotide sequence ID" value="NZ_BLVO01000013.1"/>
</dbReference>
<proteinExistence type="inferred from homology"/>
<accession>A0A7J0BL15</accession>
<comment type="caution">
    <text evidence="7">The sequence shown here is derived from an EMBL/GenBank/DDBJ whole genome shotgun (WGS) entry which is preliminary data.</text>
</comment>
<keyword evidence="3 6" id="KW-0540">Nuclease</keyword>
<evidence type="ECO:0000256" key="5">
    <source>
        <dbReference type="ARBA" id="ARBA00022839"/>
    </source>
</evidence>
<name>A0A7J0BL15_9BACT</name>
<dbReference type="GO" id="GO:0009318">
    <property type="term" value="C:exodeoxyribonuclease VII complex"/>
    <property type="evidence" value="ECO:0007669"/>
    <property type="project" value="UniProtKB-UniRule"/>
</dbReference>
<keyword evidence="2 6" id="KW-0963">Cytoplasm</keyword>
<dbReference type="Gene3D" id="1.10.287.1040">
    <property type="entry name" value="Exonuclease VII, small subunit"/>
    <property type="match status" value="1"/>
</dbReference>
<evidence type="ECO:0000256" key="2">
    <source>
        <dbReference type="ARBA" id="ARBA00022490"/>
    </source>
</evidence>
<dbReference type="NCBIfam" id="NF010670">
    <property type="entry name" value="PRK14067.1"/>
    <property type="match status" value="1"/>
</dbReference>
<evidence type="ECO:0000256" key="3">
    <source>
        <dbReference type="ARBA" id="ARBA00022722"/>
    </source>
</evidence>
<evidence type="ECO:0000256" key="1">
    <source>
        <dbReference type="ARBA" id="ARBA00009998"/>
    </source>
</evidence>
<comment type="catalytic activity">
    <reaction evidence="6">
        <text>Exonucleolytic cleavage in either 5'- to 3'- or 3'- to 5'-direction to yield nucleoside 5'-phosphates.</text>
        <dbReference type="EC" id="3.1.11.6"/>
    </reaction>
</comment>
<keyword evidence="5 6" id="KW-0269">Exonuclease</keyword>
<reference evidence="7 8" key="1">
    <citation type="submission" date="2020-05" db="EMBL/GenBank/DDBJ databases">
        <title>Draft genome sequence of Desulfovibrio sp. strain HN2T.</title>
        <authorList>
            <person name="Ueno A."/>
            <person name="Tamazawa S."/>
            <person name="Tamamura S."/>
            <person name="Murakami T."/>
            <person name="Kiyama T."/>
            <person name="Inomata H."/>
            <person name="Amano Y."/>
            <person name="Miyakawa K."/>
            <person name="Tamaki H."/>
            <person name="Naganuma T."/>
            <person name="Kaneko K."/>
        </authorList>
    </citation>
    <scope>NUCLEOTIDE SEQUENCE [LARGE SCALE GENOMIC DNA]</scope>
    <source>
        <strain evidence="7 8">HN2</strain>
    </source>
</reference>